<reference evidence="1 2" key="1">
    <citation type="submission" date="2021-06" db="EMBL/GenBank/DDBJ databases">
        <authorList>
            <person name="Palmer J.M."/>
        </authorList>
    </citation>
    <scope>NUCLEOTIDE SEQUENCE [LARGE SCALE GENOMIC DNA]</scope>
    <source>
        <strain evidence="1 2">XR_2019</strain>
        <tissue evidence="1">Muscle</tissue>
    </source>
</reference>
<organism evidence="1 2">
    <name type="scientific">Xenotaenia resolanae</name>
    <dbReference type="NCBI Taxonomy" id="208358"/>
    <lineage>
        <taxon>Eukaryota</taxon>
        <taxon>Metazoa</taxon>
        <taxon>Chordata</taxon>
        <taxon>Craniata</taxon>
        <taxon>Vertebrata</taxon>
        <taxon>Euteleostomi</taxon>
        <taxon>Actinopterygii</taxon>
        <taxon>Neopterygii</taxon>
        <taxon>Teleostei</taxon>
        <taxon>Neoteleostei</taxon>
        <taxon>Acanthomorphata</taxon>
        <taxon>Ovalentaria</taxon>
        <taxon>Atherinomorphae</taxon>
        <taxon>Cyprinodontiformes</taxon>
        <taxon>Goodeidae</taxon>
        <taxon>Xenotaenia</taxon>
    </lineage>
</organism>
<comment type="caution">
    <text evidence="1">The sequence shown here is derived from an EMBL/GenBank/DDBJ whole genome shotgun (WGS) entry which is preliminary data.</text>
</comment>
<feature type="non-terminal residue" evidence="1">
    <location>
        <position position="1"/>
    </location>
</feature>
<proteinExistence type="predicted"/>
<gene>
    <name evidence="1" type="ORF">XENORESO_019890</name>
</gene>
<evidence type="ECO:0000313" key="2">
    <source>
        <dbReference type="Proteomes" id="UP001444071"/>
    </source>
</evidence>
<dbReference type="EMBL" id="JAHRIM010047543">
    <property type="protein sequence ID" value="MEQ2268318.1"/>
    <property type="molecule type" value="Genomic_DNA"/>
</dbReference>
<accession>A0ABV0WHQ3</accession>
<evidence type="ECO:0000313" key="1">
    <source>
        <dbReference type="EMBL" id="MEQ2268318.1"/>
    </source>
</evidence>
<sequence>VCPVMERCLNCDKDFPLFELQGHLHLCQKNEKHCLVRSPECPEEGYVPFWKQKQQLCYCKLNNTTFGI</sequence>
<keyword evidence="2" id="KW-1185">Reference proteome</keyword>
<protein>
    <submittedName>
        <fullName evidence="1">Uncharacterized protein</fullName>
    </submittedName>
</protein>
<name>A0ABV0WHQ3_9TELE</name>
<dbReference type="Proteomes" id="UP001444071">
    <property type="component" value="Unassembled WGS sequence"/>
</dbReference>